<dbReference type="Gene3D" id="1.10.287.1060">
    <property type="entry name" value="ESAT-6-like"/>
    <property type="match status" value="1"/>
</dbReference>
<dbReference type="RefSeq" id="WP_189119170.1">
    <property type="nucleotide sequence ID" value="NZ_BMRK01000011.1"/>
</dbReference>
<dbReference type="Proteomes" id="UP001142292">
    <property type="component" value="Unassembled WGS sequence"/>
</dbReference>
<reference evidence="1" key="1">
    <citation type="journal article" date="2014" name="Int. J. Syst. Evol. Microbiol.">
        <title>Complete genome of a new Firmicutes species belonging to the dominant human colonic microbiota ('Ruminococcus bicirculans') reveals two chromosomes and a selective capacity to utilize plant glucans.</title>
        <authorList>
            <consortium name="NISC Comparative Sequencing Program"/>
            <person name="Wegmann U."/>
            <person name="Louis P."/>
            <person name="Goesmann A."/>
            <person name="Henrissat B."/>
            <person name="Duncan S.H."/>
            <person name="Flint H.J."/>
        </authorList>
    </citation>
    <scope>NUCLEOTIDE SEQUENCE</scope>
    <source>
        <strain evidence="1">VKM Ac-1246</strain>
    </source>
</reference>
<protein>
    <recommendedName>
        <fullName evidence="3">Flagellar protein FlgN</fullName>
    </recommendedName>
</protein>
<organism evidence="1 2">
    <name type="scientific">Nocardioides luteus</name>
    <dbReference type="NCBI Taxonomy" id="1844"/>
    <lineage>
        <taxon>Bacteria</taxon>
        <taxon>Bacillati</taxon>
        <taxon>Actinomycetota</taxon>
        <taxon>Actinomycetes</taxon>
        <taxon>Propionibacteriales</taxon>
        <taxon>Nocardioidaceae</taxon>
        <taxon>Nocardioides</taxon>
    </lineage>
</organism>
<sequence>MADVYIKVAELETVSKSLTSIVEEFEQASSRADKLEDAIGDPFDRNDLREAAEDFEDRWNHKRDELKDALKGVQEHVKGVVDGFENWDSETALAFESKK</sequence>
<evidence type="ECO:0008006" key="3">
    <source>
        <dbReference type="Google" id="ProtNLM"/>
    </source>
</evidence>
<accession>A0ABQ5SS32</accession>
<dbReference type="EMBL" id="BSEL01000001">
    <property type="protein sequence ID" value="GLJ66368.1"/>
    <property type="molecule type" value="Genomic_DNA"/>
</dbReference>
<name>A0ABQ5SS32_9ACTN</name>
<proteinExistence type="predicted"/>
<reference evidence="1" key="2">
    <citation type="submission" date="2023-01" db="EMBL/GenBank/DDBJ databases">
        <authorList>
            <person name="Sun Q."/>
            <person name="Evtushenko L."/>
        </authorList>
    </citation>
    <scope>NUCLEOTIDE SEQUENCE</scope>
    <source>
        <strain evidence="1">VKM Ac-1246</strain>
    </source>
</reference>
<evidence type="ECO:0000313" key="1">
    <source>
        <dbReference type="EMBL" id="GLJ66368.1"/>
    </source>
</evidence>
<keyword evidence="2" id="KW-1185">Reference proteome</keyword>
<comment type="caution">
    <text evidence="1">The sequence shown here is derived from an EMBL/GenBank/DDBJ whole genome shotgun (WGS) entry which is preliminary data.</text>
</comment>
<gene>
    <name evidence="1" type="ORF">GCM10017579_04040</name>
</gene>
<evidence type="ECO:0000313" key="2">
    <source>
        <dbReference type="Proteomes" id="UP001142292"/>
    </source>
</evidence>